<evidence type="ECO:0000256" key="4">
    <source>
        <dbReference type="PROSITE-ProRule" id="PRU00723"/>
    </source>
</evidence>
<feature type="compositionally biased region" description="Polar residues" evidence="5">
    <location>
        <begin position="542"/>
        <end position="551"/>
    </location>
</feature>
<dbReference type="GO" id="GO:0000209">
    <property type="term" value="P:protein polyubiquitination"/>
    <property type="evidence" value="ECO:0007669"/>
    <property type="project" value="InterPro"/>
</dbReference>
<feature type="zinc finger region" description="C3H1-type" evidence="4">
    <location>
        <begin position="97"/>
        <end position="124"/>
    </location>
</feature>
<dbReference type="GO" id="GO:0008270">
    <property type="term" value="F:zinc ion binding"/>
    <property type="evidence" value="ECO:0007669"/>
    <property type="project" value="UniProtKB-KW"/>
</dbReference>
<comment type="caution">
    <text evidence="7">The sequence shown here is derived from an EMBL/GenBank/DDBJ whole genome shotgun (WGS) entry which is preliminary data.</text>
</comment>
<dbReference type="PANTHER" id="PTHR11224">
    <property type="entry name" value="MAKORIN-RELATED"/>
    <property type="match status" value="1"/>
</dbReference>
<dbReference type="PROSITE" id="PS50103">
    <property type="entry name" value="ZF_C3H1"/>
    <property type="match status" value="2"/>
</dbReference>
<evidence type="ECO:0000259" key="6">
    <source>
        <dbReference type="PROSITE" id="PS50103"/>
    </source>
</evidence>
<feature type="compositionally biased region" description="Low complexity" evidence="5">
    <location>
        <begin position="586"/>
        <end position="605"/>
    </location>
</feature>
<keyword evidence="2 4" id="KW-0863">Zinc-finger</keyword>
<evidence type="ECO:0000256" key="2">
    <source>
        <dbReference type="ARBA" id="ARBA00022771"/>
    </source>
</evidence>
<dbReference type="GO" id="GO:0061630">
    <property type="term" value="F:ubiquitin protein ligase activity"/>
    <property type="evidence" value="ECO:0007669"/>
    <property type="project" value="InterPro"/>
</dbReference>
<accession>A0AAN7AF83</accession>
<feature type="domain" description="C3H1-type" evidence="6">
    <location>
        <begin position="69"/>
        <end position="96"/>
    </location>
</feature>
<evidence type="ECO:0000313" key="8">
    <source>
        <dbReference type="Proteomes" id="UP001302126"/>
    </source>
</evidence>
<feature type="compositionally biased region" description="Basic and acidic residues" evidence="5">
    <location>
        <begin position="528"/>
        <end position="541"/>
    </location>
</feature>
<feature type="compositionally biased region" description="Low complexity" evidence="5">
    <location>
        <begin position="27"/>
        <end position="36"/>
    </location>
</feature>
<keyword evidence="1 4" id="KW-0479">Metal-binding</keyword>
<evidence type="ECO:0000313" key="7">
    <source>
        <dbReference type="EMBL" id="KAK4183670.1"/>
    </source>
</evidence>
<dbReference type="SUPFAM" id="SSF90229">
    <property type="entry name" value="CCCH zinc finger"/>
    <property type="match status" value="1"/>
</dbReference>
<feature type="compositionally biased region" description="Gly residues" evidence="5">
    <location>
        <begin position="630"/>
        <end position="643"/>
    </location>
</feature>
<evidence type="ECO:0000256" key="3">
    <source>
        <dbReference type="ARBA" id="ARBA00022833"/>
    </source>
</evidence>
<reference evidence="7" key="1">
    <citation type="journal article" date="2023" name="Mol. Phylogenet. Evol.">
        <title>Genome-scale phylogeny and comparative genomics of the fungal order Sordariales.</title>
        <authorList>
            <person name="Hensen N."/>
            <person name="Bonometti L."/>
            <person name="Westerberg I."/>
            <person name="Brannstrom I.O."/>
            <person name="Guillou S."/>
            <person name="Cros-Aarteil S."/>
            <person name="Calhoun S."/>
            <person name="Haridas S."/>
            <person name="Kuo A."/>
            <person name="Mondo S."/>
            <person name="Pangilinan J."/>
            <person name="Riley R."/>
            <person name="LaButti K."/>
            <person name="Andreopoulos B."/>
            <person name="Lipzen A."/>
            <person name="Chen C."/>
            <person name="Yan M."/>
            <person name="Daum C."/>
            <person name="Ng V."/>
            <person name="Clum A."/>
            <person name="Steindorff A."/>
            <person name="Ohm R.A."/>
            <person name="Martin F."/>
            <person name="Silar P."/>
            <person name="Natvig D.O."/>
            <person name="Lalanne C."/>
            <person name="Gautier V."/>
            <person name="Ament-Velasquez S.L."/>
            <person name="Kruys A."/>
            <person name="Hutchinson M.I."/>
            <person name="Powell A.J."/>
            <person name="Barry K."/>
            <person name="Miller A.N."/>
            <person name="Grigoriev I.V."/>
            <person name="Debuchy R."/>
            <person name="Gladieux P."/>
            <person name="Hiltunen Thoren M."/>
            <person name="Johannesson H."/>
        </authorList>
    </citation>
    <scope>NUCLEOTIDE SEQUENCE</scope>
    <source>
        <strain evidence="7">PSN309</strain>
    </source>
</reference>
<feature type="region of interest" description="Disordered" evidence="5">
    <location>
        <begin position="498"/>
        <end position="643"/>
    </location>
</feature>
<dbReference type="InterPro" id="IPR000571">
    <property type="entry name" value="Znf_CCCH"/>
</dbReference>
<dbReference type="Pfam" id="PF00642">
    <property type="entry name" value="zf-CCCH"/>
    <property type="match status" value="2"/>
</dbReference>
<reference evidence="7" key="2">
    <citation type="submission" date="2023-05" db="EMBL/GenBank/DDBJ databases">
        <authorList>
            <consortium name="Lawrence Berkeley National Laboratory"/>
            <person name="Steindorff A."/>
            <person name="Hensen N."/>
            <person name="Bonometti L."/>
            <person name="Westerberg I."/>
            <person name="Brannstrom I.O."/>
            <person name="Guillou S."/>
            <person name="Cros-Aarteil S."/>
            <person name="Calhoun S."/>
            <person name="Haridas S."/>
            <person name="Kuo A."/>
            <person name="Mondo S."/>
            <person name="Pangilinan J."/>
            <person name="Riley R."/>
            <person name="Labutti K."/>
            <person name="Andreopoulos B."/>
            <person name="Lipzen A."/>
            <person name="Chen C."/>
            <person name="Yanf M."/>
            <person name="Daum C."/>
            <person name="Ng V."/>
            <person name="Clum A."/>
            <person name="Ohm R."/>
            <person name="Martin F."/>
            <person name="Silar P."/>
            <person name="Natvig D."/>
            <person name="Lalanne C."/>
            <person name="Gautier V."/>
            <person name="Ament-Velasquez S.L."/>
            <person name="Kruys A."/>
            <person name="Hutchinson M.I."/>
            <person name="Powell A.J."/>
            <person name="Barry K."/>
            <person name="Miller A.N."/>
            <person name="Grigoriev I.V."/>
            <person name="Debuchy R."/>
            <person name="Gladieux P."/>
            <person name="Thoren M.H."/>
            <person name="Johannesson H."/>
        </authorList>
    </citation>
    <scope>NUCLEOTIDE SEQUENCE</scope>
    <source>
        <strain evidence="7">PSN309</strain>
    </source>
</reference>
<evidence type="ECO:0000256" key="1">
    <source>
        <dbReference type="ARBA" id="ARBA00022723"/>
    </source>
</evidence>
<dbReference type="InterPro" id="IPR045072">
    <property type="entry name" value="MKRN-like"/>
</dbReference>
<evidence type="ECO:0000256" key="5">
    <source>
        <dbReference type="SAM" id="MobiDB-lite"/>
    </source>
</evidence>
<gene>
    <name evidence="7" type="ORF">QBC35DRAFT_393376</name>
</gene>
<dbReference type="PANTHER" id="PTHR11224:SF10">
    <property type="entry name" value="IP09428P-RELATED"/>
    <property type="match status" value="1"/>
</dbReference>
<dbReference type="Proteomes" id="UP001302126">
    <property type="component" value="Unassembled WGS sequence"/>
</dbReference>
<proteinExistence type="predicted"/>
<keyword evidence="8" id="KW-1185">Reference proteome</keyword>
<protein>
    <recommendedName>
        <fullName evidence="6">C3H1-type domain-containing protein</fullName>
    </recommendedName>
</protein>
<dbReference type="SMART" id="SM00356">
    <property type="entry name" value="ZnF_C3H1"/>
    <property type="match status" value="2"/>
</dbReference>
<feature type="compositionally biased region" description="Polar residues" evidence="5">
    <location>
        <begin position="498"/>
        <end position="507"/>
    </location>
</feature>
<dbReference type="EMBL" id="MU864532">
    <property type="protein sequence ID" value="KAK4183670.1"/>
    <property type="molecule type" value="Genomic_DNA"/>
</dbReference>
<dbReference type="AlphaFoldDB" id="A0AAN7AF83"/>
<feature type="domain" description="C3H1-type" evidence="6">
    <location>
        <begin position="97"/>
        <end position="124"/>
    </location>
</feature>
<feature type="compositionally biased region" description="Acidic residues" evidence="5">
    <location>
        <begin position="555"/>
        <end position="571"/>
    </location>
</feature>
<keyword evidence="3 4" id="KW-0862">Zinc</keyword>
<dbReference type="InterPro" id="IPR036855">
    <property type="entry name" value="Znf_CCCH_sf"/>
</dbReference>
<sequence>MAATNLGEFRGHIRGGSLNIPPPPPQQQHQQQQQQQLPGHSNGMMPPMPPPPTSAAAVARFDGSRSPPNTSHVPCKFFRQGACQAGNACPFSHDLSTAAENVCKYFAKGNCKFGPKCANIHVLPDGRRINYGKNGVTIGQPAGVALGARVNPTTYHPPASSALTTSFMRADSPYNAAPPPYGFQEERYNALPPMENGLPTIDTTYSSNPASAYGSPRDEDMNRFGLGLSPVNVKGLSVLDAPLPASFDSNGISHAARYGPWPASVPSKFGLESPSPSLSAAKISRTSDALKLLHTSAFGNSEHLSPSMLGGTPDNFGSSPPAGAIGSALVNDEYFGKRQMHSSSMRFAKTRIMSSSVPKIDRDWDPEFLFEEDYIPGTLANEVLTPQEKARRGSNTNTIRMMEGVPMDSVAESCPPAVVSKFGSSPIPPSSPGRWSIWNRQKDEEGYLDATRSVKHSSAFGHVGSPLRNSSLASAITSALGKDTGDMGGLTEQLRETQLSDDGSVESSPHLRPKIPRNTTNGAGVIGESRDKDRSGLERHISSNSIGSNNRFRSDEEEGTFVFSMDEDPEETQARARKRVSGGGHPLSSATSPLGAASPLSSAWSNSYATVVASNRGGPGAAAGTNGNSNRGGAGAVETVGGR</sequence>
<dbReference type="Gene3D" id="4.10.1000.10">
    <property type="entry name" value="Zinc finger, CCCH-type"/>
    <property type="match status" value="1"/>
</dbReference>
<name>A0AAN7AF83_9PEZI</name>
<feature type="region of interest" description="Disordered" evidence="5">
    <location>
        <begin position="1"/>
        <end position="70"/>
    </location>
</feature>
<organism evidence="7 8">
    <name type="scientific">Podospora australis</name>
    <dbReference type="NCBI Taxonomy" id="1536484"/>
    <lineage>
        <taxon>Eukaryota</taxon>
        <taxon>Fungi</taxon>
        <taxon>Dikarya</taxon>
        <taxon>Ascomycota</taxon>
        <taxon>Pezizomycotina</taxon>
        <taxon>Sordariomycetes</taxon>
        <taxon>Sordariomycetidae</taxon>
        <taxon>Sordariales</taxon>
        <taxon>Podosporaceae</taxon>
        <taxon>Podospora</taxon>
    </lineage>
</organism>
<feature type="zinc finger region" description="C3H1-type" evidence="4">
    <location>
        <begin position="69"/>
        <end position="96"/>
    </location>
</feature>